<evidence type="ECO:0000313" key="5">
    <source>
        <dbReference type="Proteomes" id="UP000467249"/>
    </source>
</evidence>
<name>A0A6N4WEW1_9MYCO</name>
<dbReference type="KEGG" id="many:MANY_42800"/>
<protein>
    <submittedName>
        <fullName evidence="4">Mammalian cell entry protein</fullName>
    </submittedName>
</protein>
<dbReference type="Proteomes" id="UP000467249">
    <property type="component" value="Chromosome"/>
</dbReference>
<feature type="region of interest" description="Disordered" evidence="1">
    <location>
        <begin position="361"/>
        <end position="384"/>
    </location>
</feature>
<dbReference type="GO" id="GO:0005576">
    <property type="term" value="C:extracellular region"/>
    <property type="evidence" value="ECO:0007669"/>
    <property type="project" value="TreeGrafter"/>
</dbReference>
<proteinExistence type="predicted"/>
<dbReference type="NCBIfam" id="TIGR00996">
    <property type="entry name" value="Mtu_fam_mce"/>
    <property type="match status" value="1"/>
</dbReference>
<reference evidence="4 5" key="1">
    <citation type="journal article" date="2019" name="Emerg. Microbes Infect.">
        <title>Comprehensive subspecies identification of 175 nontuberculous mycobacteria species based on 7547 genomic profiles.</title>
        <authorList>
            <person name="Matsumoto Y."/>
            <person name="Kinjo T."/>
            <person name="Motooka D."/>
            <person name="Nabeya D."/>
            <person name="Jung N."/>
            <person name="Uechi K."/>
            <person name="Horii T."/>
            <person name="Iida T."/>
            <person name="Fujita J."/>
            <person name="Nakamura S."/>
        </authorList>
    </citation>
    <scope>NUCLEOTIDE SEQUENCE [LARGE SCALE GENOMIC DNA]</scope>
    <source>
        <strain evidence="4 5">JCM 30275</strain>
    </source>
</reference>
<evidence type="ECO:0000313" key="4">
    <source>
        <dbReference type="EMBL" id="BBZ78943.1"/>
    </source>
</evidence>
<evidence type="ECO:0000259" key="2">
    <source>
        <dbReference type="Pfam" id="PF02470"/>
    </source>
</evidence>
<dbReference type="InterPro" id="IPR024516">
    <property type="entry name" value="Mce_C"/>
</dbReference>
<dbReference type="InterPro" id="IPR052336">
    <property type="entry name" value="MlaD_Phospholipid_Transporter"/>
</dbReference>
<dbReference type="PANTHER" id="PTHR33371">
    <property type="entry name" value="INTERMEMBRANE PHOSPHOLIPID TRANSPORT SYSTEM BINDING PROTEIN MLAD-RELATED"/>
    <property type="match status" value="1"/>
</dbReference>
<accession>A0A6N4WEW1</accession>
<evidence type="ECO:0000256" key="1">
    <source>
        <dbReference type="SAM" id="MobiDB-lite"/>
    </source>
</evidence>
<dbReference type="AlphaFoldDB" id="A0A6N4WEW1"/>
<dbReference type="Pfam" id="PF11887">
    <property type="entry name" value="Mce4_CUP1"/>
    <property type="match status" value="1"/>
</dbReference>
<sequence>MSALMSSTRRYGWRALVLIVTALVLTSCGWRGIANVPLPGGPGSGKDKMTVYVQMPDTLALNVNSRVRVADVFVGSVKSIELKNWIPTLTLDLQPGVKLPANAIARIGQTSLLGTQHVELDTPPDPSPEPLRNGATIPLKNSQSFPTTERTLASIATVLRGGGIPNLEVIQTEVANILSGNADQIRDFLGKLDTFTQQLNAQREDLTRAIDSTNELLQIVASRNNTLDRVLTEFPPLIKYFADSRDKLTGAVEALGRFSNVTANTLSAARADLDTNLQMLQRPLKQLGKAGPYMLDALKLVITAPYPVDNIPKVIRGDYINTSATFDLTLSSIDNAFLTGTGVSGMLRALEQAWGRDPQTMIPDVRFTPHPNMAEGGPYVERGE</sequence>
<dbReference type="Pfam" id="PF02470">
    <property type="entry name" value="MlaD"/>
    <property type="match status" value="1"/>
</dbReference>
<organism evidence="4 5">
    <name type="scientific">Mycolicibacterium anyangense</name>
    <dbReference type="NCBI Taxonomy" id="1431246"/>
    <lineage>
        <taxon>Bacteria</taxon>
        <taxon>Bacillati</taxon>
        <taxon>Actinomycetota</taxon>
        <taxon>Actinomycetes</taxon>
        <taxon>Mycobacteriales</taxon>
        <taxon>Mycobacteriaceae</taxon>
        <taxon>Mycolicibacterium</taxon>
    </lineage>
</organism>
<gene>
    <name evidence="4" type="ORF">MANY_42800</name>
</gene>
<dbReference type="PANTHER" id="PTHR33371:SF15">
    <property type="entry name" value="LIPOPROTEIN LPRN"/>
    <property type="match status" value="1"/>
</dbReference>
<dbReference type="InterPro" id="IPR005693">
    <property type="entry name" value="Mce"/>
</dbReference>
<feature type="domain" description="Mce/MlaD" evidence="2">
    <location>
        <begin position="49"/>
        <end position="122"/>
    </location>
</feature>
<evidence type="ECO:0000259" key="3">
    <source>
        <dbReference type="Pfam" id="PF11887"/>
    </source>
</evidence>
<feature type="domain" description="Mammalian cell entry C-terminal" evidence="3">
    <location>
        <begin position="127"/>
        <end position="287"/>
    </location>
</feature>
<dbReference type="InterPro" id="IPR003399">
    <property type="entry name" value="Mce/MlaD"/>
</dbReference>
<dbReference type="EMBL" id="AP022620">
    <property type="protein sequence ID" value="BBZ78943.1"/>
    <property type="molecule type" value="Genomic_DNA"/>
</dbReference>
<keyword evidence="5" id="KW-1185">Reference proteome</keyword>